<dbReference type="AlphaFoldDB" id="A0A8H4KQK4"/>
<name>A0A8H4KQK4_9HYPO</name>
<evidence type="ECO:0000313" key="1">
    <source>
        <dbReference type="EMBL" id="KAF4453904.1"/>
    </source>
</evidence>
<accession>A0A8H4KQK4</accession>
<gene>
    <name evidence="1" type="ORF">F53441_3429</name>
</gene>
<dbReference type="Proteomes" id="UP000605986">
    <property type="component" value="Unassembled WGS sequence"/>
</dbReference>
<protein>
    <submittedName>
        <fullName evidence="1">Uncharacterized protein</fullName>
    </submittedName>
</protein>
<evidence type="ECO:0000313" key="2">
    <source>
        <dbReference type="Proteomes" id="UP000605986"/>
    </source>
</evidence>
<keyword evidence="2" id="KW-1185">Reference proteome</keyword>
<sequence>MMDKLLKNLIGGDEFDGLYDPQAIIAKGQALDKEYGYMYGNYYEKKAREKAAMYTGGYSNGNGGNSAGWSSYPR</sequence>
<dbReference type="EMBL" id="JAADJG010000139">
    <property type="protein sequence ID" value="KAF4453904.1"/>
    <property type="molecule type" value="Genomic_DNA"/>
</dbReference>
<proteinExistence type="predicted"/>
<organism evidence="1 2">
    <name type="scientific">Fusarium austroafricanum</name>
    <dbReference type="NCBI Taxonomy" id="2364996"/>
    <lineage>
        <taxon>Eukaryota</taxon>
        <taxon>Fungi</taxon>
        <taxon>Dikarya</taxon>
        <taxon>Ascomycota</taxon>
        <taxon>Pezizomycotina</taxon>
        <taxon>Sordariomycetes</taxon>
        <taxon>Hypocreomycetidae</taxon>
        <taxon>Hypocreales</taxon>
        <taxon>Nectriaceae</taxon>
        <taxon>Fusarium</taxon>
        <taxon>Fusarium concolor species complex</taxon>
    </lineage>
</organism>
<comment type="caution">
    <text evidence="1">The sequence shown here is derived from an EMBL/GenBank/DDBJ whole genome shotgun (WGS) entry which is preliminary data.</text>
</comment>
<reference evidence="1" key="1">
    <citation type="submission" date="2020-01" db="EMBL/GenBank/DDBJ databases">
        <title>Identification and distribution of gene clusters putatively required for synthesis of sphingolipid metabolism inhibitors in phylogenetically diverse species of the filamentous fungus Fusarium.</title>
        <authorList>
            <person name="Kim H.-S."/>
            <person name="Busman M."/>
            <person name="Brown D.W."/>
            <person name="Divon H."/>
            <person name="Uhlig S."/>
            <person name="Proctor R.H."/>
        </authorList>
    </citation>
    <scope>NUCLEOTIDE SEQUENCE</scope>
    <source>
        <strain evidence="1">NRRL 53441</strain>
    </source>
</reference>
<dbReference type="OrthoDB" id="5085199at2759"/>